<evidence type="ECO:0000256" key="3">
    <source>
        <dbReference type="ARBA" id="ARBA00022475"/>
    </source>
</evidence>
<sequence>MITGNAHTSSMGAPSIPEAIVTTGKNVDNDSSSEEPDFKKEEAAAMEWEGDHNDFPMRTFQINNENGYPIFLLNPVVSFIGMAILWGLSIWCMVAPDKSYEILIEGRTRLSAMFTFFYVGTNPAFMFFLIYIAFRFGNIRLGPQDSTPEFSDFAYFAMLFSAGIGVGLFFFGVSEPLWHQSAHWFAEAGYHSQDEIDMFALNLTVFHWGFTGWSQYLVVAICAGLASFRFKLPMTLRSCFYPILGEHTWGWMGDVIDGFSIVATVSGVCTSLGLGAFQLAAGLERVGAIDDATSTRVHVVSIWVITLIATGSVVSGLDVGIKFLSQLGFGLGMVLLWLCLVFNKTNYLLNLMVQETGYYLQWSILQLNFHTDGFGQLQTGEGRAVDGCLDNLLCWLVGVVGSLCCYAIPLAYTILWFSVFGGIGLRQSRQAQEMKALGMAVGGSEDFYVNADINYCYDVPQEAVSVNGSVVFENTLMGVTPVCEFNSAQSDMAWFNVLYSYSFPNDFTYGFGPFLSWLSLVALTIYFVTSSDSGSLIVDQLASNGFPDTPWTQRVFWAFTEGALATALLVSGGPNGLRAL</sequence>
<keyword evidence="6 7" id="KW-0472">Membrane</keyword>
<dbReference type="EMBL" id="JAGRRH010000018">
    <property type="protein sequence ID" value="KAG7351478.1"/>
    <property type="molecule type" value="Genomic_DNA"/>
</dbReference>
<dbReference type="InterPro" id="IPR000060">
    <property type="entry name" value="BCCT_transptr"/>
</dbReference>
<gene>
    <name evidence="8" type="ORF">IV203_010838</name>
</gene>
<feature type="transmembrane region" description="Helical" evidence="7">
    <location>
        <begin position="70"/>
        <end position="94"/>
    </location>
</feature>
<evidence type="ECO:0000256" key="7">
    <source>
        <dbReference type="SAM" id="Phobius"/>
    </source>
</evidence>
<protein>
    <submittedName>
        <fullName evidence="8">Choline/carnitine/betaine transporter</fullName>
    </submittedName>
</protein>
<evidence type="ECO:0000256" key="1">
    <source>
        <dbReference type="ARBA" id="ARBA00004651"/>
    </source>
</evidence>
<evidence type="ECO:0000256" key="6">
    <source>
        <dbReference type="ARBA" id="ARBA00023136"/>
    </source>
</evidence>
<evidence type="ECO:0000313" key="8">
    <source>
        <dbReference type="EMBL" id="KAG7351478.1"/>
    </source>
</evidence>
<feature type="transmembrane region" description="Helical" evidence="7">
    <location>
        <begin position="154"/>
        <end position="173"/>
    </location>
</feature>
<feature type="transmembrane region" description="Helical" evidence="7">
    <location>
        <begin position="507"/>
        <end position="528"/>
    </location>
</feature>
<evidence type="ECO:0000256" key="4">
    <source>
        <dbReference type="ARBA" id="ARBA00022692"/>
    </source>
</evidence>
<dbReference type="PANTHER" id="PTHR30047:SF7">
    <property type="entry name" value="HIGH-AFFINITY CHOLINE TRANSPORT PROTEIN"/>
    <property type="match status" value="1"/>
</dbReference>
<keyword evidence="9" id="KW-1185">Reference proteome</keyword>
<evidence type="ECO:0000256" key="2">
    <source>
        <dbReference type="ARBA" id="ARBA00022448"/>
    </source>
</evidence>
<reference evidence="8" key="2">
    <citation type="submission" date="2021-04" db="EMBL/GenBank/DDBJ databases">
        <authorList>
            <person name="Podell S."/>
        </authorList>
    </citation>
    <scope>NUCLEOTIDE SEQUENCE</scope>
    <source>
        <strain evidence="8">Hildebrandi</strain>
    </source>
</reference>
<name>A0A9K3PLA4_9STRA</name>
<dbReference type="OrthoDB" id="39306at2759"/>
<feature type="transmembrane region" description="Helical" evidence="7">
    <location>
        <begin position="392"/>
        <end position="417"/>
    </location>
</feature>
<dbReference type="Proteomes" id="UP000693970">
    <property type="component" value="Unassembled WGS sequence"/>
</dbReference>
<feature type="transmembrane region" description="Helical" evidence="7">
    <location>
        <begin position="295"/>
        <end position="317"/>
    </location>
</feature>
<feature type="transmembrane region" description="Helical" evidence="7">
    <location>
        <begin position="259"/>
        <end position="283"/>
    </location>
</feature>
<keyword evidence="3" id="KW-1003">Cell membrane</keyword>
<keyword evidence="4 7" id="KW-0812">Transmembrane</keyword>
<dbReference type="GO" id="GO:0022857">
    <property type="term" value="F:transmembrane transporter activity"/>
    <property type="evidence" value="ECO:0007669"/>
    <property type="project" value="InterPro"/>
</dbReference>
<keyword evidence="2" id="KW-0813">Transport</keyword>
<feature type="transmembrane region" description="Helical" evidence="7">
    <location>
        <begin position="205"/>
        <end position="228"/>
    </location>
</feature>
<evidence type="ECO:0000313" key="9">
    <source>
        <dbReference type="Proteomes" id="UP000693970"/>
    </source>
</evidence>
<accession>A0A9K3PLA4</accession>
<feature type="transmembrane region" description="Helical" evidence="7">
    <location>
        <begin position="115"/>
        <end position="134"/>
    </location>
</feature>
<reference evidence="8" key="1">
    <citation type="journal article" date="2021" name="Sci. Rep.">
        <title>Diploid genomic architecture of Nitzschia inconspicua, an elite biomass production diatom.</title>
        <authorList>
            <person name="Oliver A."/>
            <person name="Podell S."/>
            <person name="Pinowska A."/>
            <person name="Traller J.C."/>
            <person name="Smith S.R."/>
            <person name="McClure R."/>
            <person name="Beliaev A."/>
            <person name="Bohutskyi P."/>
            <person name="Hill E.A."/>
            <person name="Rabines A."/>
            <person name="Zheng H."/>
            <person name="Allen L.Z."/>
            <person name="Kuo A."/>
            <person name="Grigoriev I.V."/>
            <person name="Allen A.E."/>
            <person name="Hazlebeck D."/>
            <person name="Allen E.E."/>
        </authorList>
    </citation>
    <scope>NUCLEOTIDE SEQUENCE</scope>
    <source>
        <strain evidence="8">Hildebrandi</strain>
    </source>
</reference>
<comment type="subcellular location">
    <subcellularLocation>
        <location evidence="1">Cell membrane</location>
        <topology evidence="1">Multi-pass membrane protein</topology>
    </subcellularLocation>
</comment>
<keyword evidence="5 7" id="KW-1133">Transmembrane helix</keyword>
<dbReference type="AlphaFoldDB" id="A0A9K3PLA4"/>
<feature type="transmembrane region" description="Helical" evidence="7">
    <location>
        <begin position="323"/>
        <end position="342"/>
    </location>
</feature>
<organism evidence="8 9">
    <name type="scientific">Nitzschia inconspicua</name>
    <dbReference type="NCBI Taxonomy" id="303405"/>
    <lineage>
        <taxon>Eukaryota</taxon>
        <taxon>Sar</taxon>
        <taxon>Stramenopiles</taxon>
        <taxon>Ochrophyta</taxon>
        <taxon>Bacillariophyta</taxon>
        <taxon>Bacillariophyceae</taxon>
        <taxon>Bacillariophycidae</taxon>
        <taxon>Bacillariales</taxon>
        <taxon>Bacillariaceae</taxon>
        <taxon>Nitzschia</taxon>
    </lineage>
</organism>
<evidence type="ECO:0000256" key="5">
    <source>
        <dbReference type="ARBA" id="ARBA00022989"/>
    </source>
</evidence>
<dbReference type="GO" id="GO:0005886">
    <property type="term" value="C:plasma membrane"/>
    <property type="evidence" value="ECO:0007669"/>
    <property type="project" value="UniProtKB-SubCell"/>
</dbReference>
<comment type="caution">
    <text evidence="8">The sequence shown here is derived from an EMBL/GenBank/DDBJ whole genome shotgun (WGS) entry which is preliminary data.</text>
</comment>
<dbReference type="Pfam" id="PF02028">
    <property type="entry name" value="BCCT"/>
    <property type="match status" value="2"/>
</dbReference>
<proteinExistence type="predicted"/>
<dbReference type="PANTHER" id="PTHR30047">
    <property type="entry name" value="HIGH-AFFINITY CHOLINE TRANSPORT PROTEIN-RELATED"/>
    <property type="match status" value="1"/>
</dbReference>